<proteinExistence type="predicted"/>
<organism evidence="2 3">
    <name type="scientific">Clohesyomyces aquaticus</name>
    <dbReference type="NCBI Taxonomy" id="1231657"/>
    <lineage>
        <taxon>Eukaryota</taxon>
        <taxon>Fungi</taxon>
        <taxon>Dikarya</taxon>
        <taxon>Ascomycota</taxon>
        <taxon>Pezizomycotina</taxon>
        <taxon>Dothideomycetes</taxon>
        <taxon>Pleosporomycetidae</taxon>
        <taxon>Pleosporales</taxon>
        <taxon>Lindgomycetaceae</taxon>
        <taxon>Clohesyomyces</taxon>
    </lineage>
</organism>
<protein>
    <submittedName>
        <fullName evidence="2">Uncharacterized protein</fullName>
    </submittedName>
</protein>
<keyword evidence="1" id="KW-1133">Transmembrane helix</keyword>
<evidence type="ECO:0000313" key="2">
    <source>
        <dbReference type="EMBL" id="ORY07275.1"/>
    </source>
</evidence>
<dbReference type="EMBL" id="MCFA01000110">
    <property type="protein sequence ID" value="ORY07275.1"/>
    <property type="molecule type" value="Genomic_DNA"/>
</dbReference>
<keyword evidence="1" id="KW-0472">Membrane</keyword>
<dbReference type="Proteomes" id="UP000193144">
    <property type="component" value="Unassembled WGS sequence"/>
</dbReference>
<feature type="transmembrane region" description="Helical" evidence="1">
    <location>
        <begin position="210"/>
        <end position="233"/>
    </location>
</feature>
<keyword evidence="3" id="KW-1185">Reference proteome</keyword>
<sequence length="238" mass="24948">MSSSSLTWELLKSSSESMAGEALVRGVAGRGVGVAESGVCFFAAGSRAGPDGSTKADALRLREGEVVVMCCEPDPAVMTRPGYDWREDEGDEWWGGGQGWQARWQGTTQKHADGGGRQLQEAATGRDGEGVEPVERLGQRGQWMESQAQVKCRSSAACWRSGGRRGMHAQRLRGGVAARAQGRATLGPAVSLSGQSQPCRRSGNITTRRGGGAAAVAGAAFTIAMVMTITTVVRSCSD</sequence>
<accession>A0A1Y1ZBX5</accession>
<reference evidence="2 3" key="1">
    <citation type="submission" date="2016-07" db="EMBL/GenBank/DDBJ databases">
        <title>Pervasive Adenine N6-methylation of Active Genes in Fungi.</title>
        <authorList>
            <consortium name="DOE Joint Genome Institute"/>
            <person name="Mondo S.J."/>
            <person name="Dannebaum R.O."/>
            <person name="Kuo R.C."/>
            <person name="Labutti K."/>
            <person name="Haridas S."/>
            <person name="Kuo A."/>
            <person name="Salamov A."/>
            <person name="Ahrendt S.R."/>
            <person name="Lipzen A."/>
            <person name="Sullivan W."/>
            <person name="Andreopoulos W.B."/>
            <person name="Clum A."/>
            <person name="Lindquist E."/>
            <person name="Daum C."/>
            <person name="Ramamoorthy G.K."/>
            <person name="Gryganskyi A."/>
            <person name="Culley D."/>
            <person name="Magnuson J.K."/>
            <person name="James T.Y."/>
            <person name="O'Malley M.A."/>
            <person name="Stajich J.E."/>
            <person name="Spatafora J.W."/>
            <person name="Visel A."/>
            <person name="Grigoriev I.V."/>
        </authorList>
    </citation>
    <scope>NUCLEOTIDE SEQUENCE [LARGE SCALE GENOMIC DNA]</scope>
    <source>
        <strain evidence="2 3">CBS 115471</strain>
    </source>
</reference>
<gene>
    <name evidence="2" type="ORF">BCR34DRAFT_26149</name>
</gene>
<evidence type="ECO:0000313" key="3">
    <source>
        <dbReference type="Proteomes" id="UP000193144"/>
    </source>
</evidence>
<comment type="caution">
    <text evidence="2">The sequence shown here is derived from an EMBL/GenBank/DDBJ whole genome shotgun (WGS) entry which is preliminary data.</text>
</comment>
<keyword evidence="1" id="KW-0812">Transmembrane</keyword>
<evidence type="ECO:0000256" key="1">
    <source>
        <dbReference type="SAM" id="Phobius"/>
    </source>
</evidence>
<name>A0A1Y1ZBX5_9PLEO</name>
<dbReference type="AlphaFoldDB" id="A0A1Y1ZBX5"/>